<evidence type="ECO:0000259" key="8">
    <source>
        <dbReference type="Pfam" id="PF00496"/>
    </source>
</evidence>
<accession>A0A0K9YTW7</accession>
<name>A0A0K9YTW7_9BACL</name>
<dbReference type="EMBL" id="LGIQ01000008">
    <property type="protein sequence ID" value="KNB72148.1"/>
    <property type="molecule type" value="Genomic_DNA"/>
</dbReference>
<dbReference type="PANTHER" id="PTHR30290:SF79">
    <property type="entry name" value="DIPEPTIDE-BINDING PROTEIN DPPE"/>
    <property type="match status" value="1"/>
</dbReference>
<dbReference type="Gene3D" id="3.40.190.10">
    <property type="entry name" value="Periplasmic binding protein-like II"/>
    <property type="match status" value="1"/>
</dbReference>
<proteinExistence type="inferred from homology"/>
<dbReference type="Gene3D" id="3.10.105.10">
    <property type="entry name" value="Dipeptide-binding Protein, Domain 3"/>
    <property type="match status" value="1"/>
</dbReference>
<dbReference type="GO" id="GO:0030288">
    <property type="term" value="C:outer membrane-bounded periplasmic space"/>
    <property type="evidence" value="ECO:0007669"/>
    <property type="project" value="UniProtKB-ARBA"/>
</dbReference>
<keyword evidence="12" id="KW-1185">Reference proteome</keyword>
<evidence type="ECO:0000256" key="3">
    <source>
        <dbReference type="ARBA" id="ARBA00022448"/>
    </source>
</evidence>
<protein>
    <submittedName>
        <fullName evidence="10">Cytochrome C</fullName>
    </submittedName>
    <submittedName>
        <fullName evidence="9">Dipeptide-binding protein DppE</fullName>
    </submittedName>
</protein>
<feature type="domain" description="Solute-binding protein family 5" evidence="8">
    <location>
        <begin position="95"/>
        <end position="476"/>
    </location>
</feature>
<dbReference type="Proteomes" id="UP000319578">
    <property type="component" value="Unassembled WGS sequence"/>
</dbReference>
<keyword evidence="3" id="KW-0813">Transport</keyword>
<feature type="chain" id="PRO_5005533588" evidence="7">
    <location>
        <begin position="29"/>
        <end position="553"/>
    </location>
</feature>
<evidence type="ECO:0000313" key="9">
    <source>
        <dbReference type="EMBL" id="GED72939.1"/>
    </source>
</evidence>
<dbReference type="FunFam" id="3.10.105.10:FF:000001">
    <property type="entry name" value="Oligopeptide ABC transporter, oligopeptide-binding protein"/>
    <property type="match status" value="1"/>
</dbReference>
<dbReference type="SUPFAM" id="SSF53850">
    <property type="entry name" value="Periplasmic binding protein-like II"/>
    <property type="match status" value="1"/>
</dbReference>
<keyword evidence="4 7" id="KW-0732">Signal</keyword>
<dbReference type="Gene3D" id="3.90.76.10">
    <property type="entry name" value="Dipeptide-binding Protein, Domain 1"/>
    <property type="match status" value="1"/>
</dbReference>
<sequence>MKKLSTVLLSASLAVSMLVAGCSSGQPAANNESAPPAANNQPNTTAPGDQAAKLLLLNNIKEPTSLDPPIGFDEPSYNILNNLMEGLTRLDENQKIQPAAASEWKVSEDGKTYTFTLRDSKWSNGDPVTAHDFEYAWKRMLDPALASPASFLAYIIEGAEAYNSGKGKVEDVKVKALDDKTLEVVLAQPASWTLLLASNPAFFPVNKATGEKDPKWAAEAATFVGNGPFKLTEWTHDSELKMMKNENYWDAANVTLAGAVWKMIDDENTEYQMFTNEELHRTTTVPADMADQLFKEGKVYVKDGAGTEFYRFNVTKEPFDNANIRKAFSMAIDRQTLVDLVLMRQQKPGTAFVSFGLPDANGSGDFRQVGGELVKFDAAEAKKLLEQGMKEKGYTQLPEVTLTYRSGTANEKTAQAAQEMWKQTLGVDVKLQKVEGKVLTDMQKQLQYQIARSSWLPDFGDAINFLDIFQSKSGSNRTGWKNAEYDKLIEGAYKEPDDAKRMQMLHDAEKVLVNDAPIAPLYFYNTSLLSSDKVSGIVSSSLSYTDLRKAVVK</sequence>
<dbReference type="InterPro" id="IPR039424">
    <property type="entry name" value="SBP_5"/>
</dbReference>
<dbReference type="CDD" id="cd08504">
    <property type="entry name" value="PBP2_OppA"/>
    <property type="match status" value="1"/>
</dbReference>
<dbReference type="EMBL" id="BJON01000037">
    <property type="protein sequence ID" value="GED72939.1"/>
    <property type="molecule type" value="Genomic_DNA"/>
</dbReference>
<evidence type="ECO:0000256" key="1">
    <source>
        <dbReference type="ARBA" id="ARBA00004196"/>
    </source>
</evidence>
<comment type="similarity">
    <text evidence="2">Belongs to the bacterial solute-binding protein 5 family.</text>
</comment>
<evidence type="ECO:0000256" key="6">
    <source>
        <dbReference type="SAM" id="MobiDB-lite"/>
    </source>
</evidence>
<keyword evidence="5" id="KW-0571">Peptide transport</keyword>
<evidence type="ECO:0000256" key="5">
    <source>
        <dbReference type="ARBA" id="ARBA00022856"/>
    </source>
</evidence>
<keyword evidence="5" id="KW-0653">Protein transport</keyword>
<dbReference type="RefSeq" id="WP_049739123.1">
    <property type="nucleotide sequence ID" value="NZ_BJON01000037.1"/>
</dbReference>
<evidence type="ECO:0000256" key="2">
    <source>
        <dbReference type="ARBA" id="ARBA00005695"/>
    </source>
</evidence>
<dbReference type="InterPro" id="IPR030678">
    <property type="entry name" value="Peptide/Ni-bd"/>
</dbReference>
<comment type="caution">
    <text evidence="10">The sequence shown here is derived from an EMBL/GenBank/DDBJ whole genome shotgun (WGS) entry which is preliminary data.</text>
</comment>
<evidence type="ECO:0000313" key="10">
    <source>
        <dbReference type="EMBL" id="KNB72148.1"/>
    </source>
</evidence>
<reference evidence="9 12" key="3">
    <citation type="submission" date="2019-06" db="EMBL/GenBank/DDBJ databases">
        <title>Whole genome shotgun sequence of Brevibacillus reuszeri NBRC 15719.</title>
        <authorList>
            <person name="Hosoyama A."/>
            <person name="Uohara A."/>
            <person name="Ohji S."/>
            <person name="Ichikawa N."/>
        </authorList>
    </citation>
    <scope>NUCLEOTIDE SEQUENCE [LARGE SCALE GENOMIC DNA]</scope>
    <source>
        <strain evidence="9 12">NBRC 15719</strain>
    </source>
</reference>
<dbReference type="GO" id="GO:1904680">
    <property type="term" value="F:peptide transmembrane transporter activity"/>
    <property type="evidence" value="ECO:0007669"/>
    <property type="project" value="TreeGrafter"/>
</dbReference>
<dbReference type="Pfam" id="PF00496">
    <property type="entry name" value="SBP_bac_5"/>
    <property type="match status" value="1"/>
</dbReference>
<gene>
    <name evidence="9" type="primary">dppE_4</name>
    <name evidence="10" type="ORF">ADS79_14390</name>
    <name evidence="9" type="ORF">BRE01_66410</name>
</gene>
<evidence type="ECO:0000256" key="4">
    <source>
        <dbReference type="ARBA" id="ARBA00022729"/>
    </source>
</evidence>
<dbReference type="FunFam" id="3.90.76.10:FF:000001">
    <property type="entry name" value="Oligopeptide ABC transporter substrate-binding protein"/>
    <property type="match status" value="1"/>
</dbReference>
<comment type="subcellular location">
    <subcellularLocation>
        <location evidence="1">Cell envelope</location>
    </subcellularLocation>
</comment>
<dbReference type="AlphaFoldDB" id="A0A0K9YTW7"/>
<dbReference type="PIRSF" id="PIRSF002741">
    <property type="entry name" value="MppA"/>
    <property type="match status" value="1"/>
</dbReference>
<feature type="compositionally biased region" description="Low complexity" evidence="6">
    <location>
        <begin position="24"/>
        <end position="47"/>
    </location>
</feature>
<reference evidence="11" key="1">
    <citation type="submission" date="2015-07" db="EMBL/GenBank/DDBJ databases">
        <title>Genome sequencing project for genomic taxonomy and phylogenomics of Bacillus-like bacteria.</title>
        <authorList>
            <person name="Liu B."/>
            <person name="Wang J."/>
            <person name="Zhu Y."/>
            <person name="Liu G."/>
            <person name="Chen Q."/>
            <person name="Chen Z."/>
            <person name="Lan J."/>
            <person name="Che J."/>
            <person name="Ge C."/>
            <person name="Shi H."/>
            <person name="Pan Z."/>
            <person name="Liu X."/>
        </authorList>
    </citation>
    <scope>NUCLEOTIDE SEQUENCE [LARGE SCALE GENOMIC DNA]</scope>
    <source>
        <strain evidence="11">DSM 9887</strain>
    </source>
</reference>
<dbReference type="GO" id="GO:0015833">
    <property type="term" value="P:peptide transport"/>
    <property type="evidence" value="ECO:0007669"/>
    <property type="project" value="UniProtKB-KW"/>
</dbReference>
<evidence type="ECO:0000313" key="12">
    <source>
        <dbReference type="Proteomes" id="UP000319578"/>
    </source>
</evidence>
<feature type="signal peptide" evidence="7">
    <location>
        <begin position="1"/>
        <end position="28"/>
    </location>
</feature>
<dbReference type="InterPro" id="IPR000914">
    <property type="entry name" value="SBP_5_dom"/>
</dbReference>
<dbReference type="Proteomes" id="UP000036834">
    <property type="component" value="Unassembled WGS sequence"/>
</dbReference>
<dbReference type="STRING" id="54915.ADS79_14390"/>
<feature type="region of interest" description="Disordered" evidence="6">
    <location>
        <begin position="24"/>
        <end position="48"/>
    </location>
</feature>
<evidence type="ECO:0000256" key="7">
    <source>
        <dbReference type="SAM" id="SignalP"/>
    </source>
</evidence>
<dbReference type="GO" id="GO:0043190">
    <property type="term" value="C:ATP-binding cassette (ABC) transporter complex"/>
    <property type="evidence" value="ECO:0007669"/>
    <property type="project" value="InterPro"/>
</dbReference>
<dbReference type="PROSITE" id="PS51257">
    <property type="entry name" value="PROKAR_LIPOPROTEIN"/>
    <property type="match status" value="1"/>
</dbReference>
<reference evidence="10" key="2">
    <citation type="submission" date="2015-07" db="EMBL/GenBank/DDBJ databases">
        <title>MeaNS - Measles Nucleotide Surveillance Program.</title>
        <authorList>
            <person name="Tran T."/>
            <person name="Druce J."/>
        </authorList>
    </citation>
    <scope>NUCLEOTIDE SEQUENCE</scope>
    <source>
        <strain evidence="10">DSM 9887</strain>
    </source>
</reference>
<dbReference type="PANTHER" id="PTHR30290">
    <property type="entry name" value="PERIPLASMIC BINDING COMPONENT OF ABC TRANSPORTER"/>
    <property type="match status" value="1"/>
</dbReference>
<organism evidence="10 11">
    <name type="scientific">Brevibacillus reuszeri</name>
    <dbReference type="NCBI Taxonomy" id="54915"/>
    <lineage>
        <taxon>Bacteria</taxon>
        <taxon>Bacillati</taxon>
        <taxon>Bacillota</taxon>
        <taxon>Bacilli</taxon>
        <taxon>Bacillales</taxon>
        <taxon>Paenibacillaceae</taxon>
        <taxon>Brevibacillus</taxon>
    </lineage>
</organism>
<dbReference type="OrthoDB" id="9801912at2"/>
<dbReference type="PATRIC" id="fig|54915.3.peg.248"/>
<evidence type="ECO:0000313" key="11">
    <source>
        <dbReference type="Proteomes" id="UP000036834"/>
    </source>
</evidence>